<evidence type="ECO:0000256" key="5">
    <source>
        <dbReference type="ARBA" id="ARBA00023136"/>
    </source>
</evidence>
<evidence type="ECO:0000256" key="6">
    <source>
        <dbReference type="SAM" id="Phobius"/>
    </source>
</evidence>
<keyword evidence="3 6" id="KW-0812">Transmembrane</keyword>
<feature type="domain" description="Cytochrome b561 bacterial/Ni-hydrogenase" evidence="7">
    <location>
        <begin position="13"/>
        <end position="174"/>
    </location>
</feature>
<sequence>MKSSATLEASRPVWDLFVRVFHWTLVVCVLLNSFVLDDGETIHQWAGYLAAALVLARVVWGFIGSRHARFTDFFPTPGRIVRHVRGLWSGHAEFHWGHNPLGALMMLALMGLVLALGVTGWMQGLDAYWGEEWLQELHEVIGETLIILVGLHAVAALLMGRIERARLLKAMVTGVKERY</sequence>
<dbReference type="GO" id="GO:0009055">
    <property type="term" value="F:electron transfer activity"/>
    <property type="evidence" value="ECO:0007669"/>
    <property type="project" value="InterPro"/>
</dbReference>
<evidence type="ECO:0000256" key="4">
    <source>
        <dbReference type="ARBA" id="ARBA00022989"/>
    </source>
</evidence>
<keyword evidence="4 6" id="KW-1133">Transmembrane helix</keyword>
<dbReference type="PANTHER" id="PTHR30485:SF2">
    <property type="entry name" value="BLL0597 PROTEIN"/>
    <property type="match status" value="1"/>
</dbReference>
<dbReference type="InterPro" id="IPR051542">
    <property type="entry name" value="Hydrogenase_cytochrome"/>
</dbReference>
<feature type="transmembrane region" description="Helical" evidence="6">
    <location>
        <begin position="101"/>
        <end position="121"/>
    </location>
</feature>
<keyword evidence="5 6" id="KW-0472">Membrane</keyword>
<dbReference type="GO" id="GO:0022904">
    <property type="term" value="P:respiratory electron transport chain"/>
    <property type="evidence" value="ECO:0007669"/>
    <property type="project" value="InterPro"/>
</dbReference>
<keyword evidence="9" id="KW-1185">Reference proteome</keyword>
<dbReference type="InterPro" id="IPR016174">
    <property type="entry name" value="Di-haem_cyt_TM"/>
</dbReference>
<dbReference type="Pfam" id="PF01292">
    <property type="entry name" value="Ni_hydr_CYTB"/>
    <property type="match status" value="1"/>
</dbReference>
<dbReference type="AlphaFoldDB" id="A0A9X4S8G0"/>
<name>A0A9X4S8G0_9BURK</name>
<evidence type="ECO:0000259" key="7">
    <source>
        <dbReference type="Pfam" id="PF01292"/>
    </source>
</evidence>
<dbReference type="RefSeq" id="WP_068167693.1">
    <property type="nucleotide sequence ID" value="NZ_AOGK01000006.1"/>
</dbReference>
<evidence type="ECO:0000256" key="1">
    <source>
        <dbReference type="ARBA" id="ARBA00004651"/>
    </source>
</evidence>
<evidence type="ECO:0000256" key="3">
    <source>
        <dbReference type="ARBA" id="ARBA00022692"/>
    </source>
</evidence>
<proteinExistence type="predicted"/>
<dbReference type="SUPFAM" id="SSF81342">
    <property type="entry name" value="Transmembrane di-heme cytochromes"/>
    <property type="match status" value="1"/>
</dbReference>
<reference evidence="8" key="1">
    <citation type="submission" date="2013-01" db="EMBL/GenBank/DDBJ databases">
        <title>Genome draft of Hydrogenophaga taeniospiralis 2K1.</title>
        <authorList>
            <person name="Gomila M."/>
            <person name="Lalucat J."/>
        </authorList>
    </citation>
    <scope>NUCLEOTIDE SEQUENCE</scope>
    <source>
        <strain evidence="8">CCUG 15921</strain>
    </source>
</reference>
<comment type="caution">
    <text evidence="8">The sequence shown here is derived from an EMBL/GenBank/DDBJ whole genome shotgun (WGS) entry which is preliminary data.</text>
</comment>
<feature type="transmembrane region" description="Helical" evidence="6">
    <location>
        <begin position="141"/>
        <end position="159"/>
    </location>
</feature>
<dbReference type="Proteomes" id="UP001152876">
    <property type="component" value="Unassembled WGS sequence"/>
</dbReference>
<keyword evidence="2" id="KW-1003">Cell membrane</keyword>
<dbReference type="PANTHER" id="PTHR30485">
    <property type="entry name" value="NI/FE-HYDROGENASE 1 B-TYPE CYTOCHROME SUBUNIT"/>
    <property type="match status" value="1"/>
</dbReference>
<evidence type="ECO:0000313" key="8">
    <source>
        <dbReference type="EMBL" id="MDG5975380.1"/>
    </source>
</evidence>
<dbReference type="Gene3D" id="1.20.950.20">
    <property type="entry name" value="Transmembrane di-heme cytochromes, Chain C"/>
    <property type="match status" value="1"/>
</dbReference>
<protein>
    <submittedName>
        <fullName evidence="8">Cytochrome B561</fullName>
    </submittedName>
</protein>
<organism evidence="8 9">
    <name type="scientific">Hydrogenophaga taeniospiralis CCUG 15921</name>
    <dbReference type="NCBI Taxonomy" id="1281780"/>
    <lineage>
        <taxon>Bacteria</taxon>
        <taxon>Pseudomonadati</taxon>
        <taxon>Pseudomonadota</taxon>
        <taxon>Betaproteobacteria</taxon>
        <taxon>Burkholderiales</taxon>
        <taxon>Comamonadaceae</taxon>
        <taxon>Hydrogenophaga</taxon>
    </lineage>
</organism>
<gene>
    <name evidence="8" type="ORF">H010_08981</name>
</gene>
<dbReference type="GO" id="GO:0020037">
    <property type="term" value="F:heme binding"/>
    <property type="evidence" value="ECO:0007669"/>
    <property type="project" value="TreeGrafter"/>
</dbReference>
<feature type="transmembrane region" description="Helical" evidence="6">
    <location>
        <begin position="16"/>
        <end position="36"/>
    </location>
</feature>
<dbReference type="InterPro" id="IPR011577">
    <property type="entry name" value="Cyt_b561_bac/Ni-Hgenase"/>
</dbReference>
<evidence type="ECO:0000256" key="2">
    <source>
        <dbReference type="ARBA" id="ARBA00022475"/>
    </source>
</evidence>
<feature type="transmembrane region" description="Helical" evidence="6">
    <location>
        <begin position="42"/>
        <end position="63"/>
    </location>
</feature>
<dbReference type="OrthoDB" id="196472at2"/>
<accession>A0A9X4S8G0</accession>
<dbReference type="EMBL" id="AOGK01000006">
    <property type="protein sequence ID" value="MDG5975380.1"/>
    <property type="molecule type" value="Genomic_DNA"/>
</dbReference>
<comment type="subcellular location">
    <subcellularLocation>
        <location evidence="1">Cell membrane</location>
        <topology evidence="1">Multi-pass membrane protein</topology>
    </subcellularLocation>
</comment>
<dbReference type="GO" id="GO:0005886">
    <property type="term" value="C:plasma membrane"/>
    <property type="evidence" value="ECO:0007669"/>
    <property type="project" value="UniProtKB-SubCell"/>
</dbReference>
<evidence type="ECO:0000313" key="9">
    <source>
        <dbReference type="Proteomes" id="UP001152876"/>
    </source>
</evidence>